<keyword evidence="5" id="KW-1185">Reference proteome</keyword>
<dbReference type="AlphaFoldDB" id="A0A1E7EZT4"/>
<organism evidence="4 5">
    <name type="scientific">Fragilariopsis cylindrus CCMP1102</name>
    <dbReference type="NCBI Taxonomy" id="635003"/>
    <lineage>
        <taxon>Eukaryota</taxon>
        <taxon>Sar</taxon>
        <taxon>Stramenopiles</taxon>
        <taxon>Ochrophyta</taxon>
        <taxon>Bacillariophyta</taxon>
        <taxon>Bacillariophyceae</taxon>
        <taxon>Bacillariophycidae</taxon>
        <taxon>Bacillariales</taxon>
        <taxon>Bacillariaceae</taxon>
        <taxon>Fragilariopsis</taxon>
    </lineage>
</organism>
<feature type="region of interest" description="Disordered" evidence="3">
    <location>
        <begin position="264"/>
        <end position="289"/>
    </location>
</feature>
<sequence>MRSRNTKRSNNIINQKRFLEDRKVFKIFELEFLSIIDDPPPSPPKVVLRSAGNYVILAKAGITNVPSSKITGNIAVSPIAATAMTGFGLIKDSTTRFSTSTEVTGKVYASDYTGGSALVIAANDMLTAYNDAAKRPSSGGAYINLGGGEIGGLVLGRGVYTFTKGISITSDIKFSGTSSDIFIMKTTGGITQAASTRVVLEGGALAENIFWQVAGVVSVGAGSHLKGILLAATSAVFITGSSLEGRILAQTAVALQMATITQPTDDQTDQIVTPSSAPSDSLEPSGAPI</sequence>
<evidence type="ECO:0000256" key="1">
    <source>
        <dbReference type="ARBA" id="ARBA00005445"/>
    </source>
</evidence>
<dbReference type="Proteomes" id="UP000095751">
    <property type="component" value="Unassembled WGS sequence"/>
</dbReference>
<protein>
    <recommendedName>
        <fullName evidence="6">DUF3494 domain-containing protein</fullName>
    </recommendedName>
</protein>
<keyword evidence="2" id="KW-0732">Signal</keyword>
<dbReference type="EMBL" id="KV784369">
    <property type="protein sequence ID" value="OEU11053.1"/>
    <property type="molecule type" value="Genomic_DNA"/>
</dbReference>
<proteinExistence type="inferred from homology"/>
<dbReference type="KEGG" id="fcy:FRACYDRAFT_246157"/>
<dbReference type="OrthoDB" id="10264374at2759"/>
<reference evidence="4 5" key="1">
    <citation type="submission" date="2016-09" db="EMBL/GenBank/DDBJ databases">
        <title>Extensive genetic diversity and differential bi-allelic expression allows diatom success in the polar Southern Ocean.</title>
        <authorList>
            <consortium name="DOE Joint Genome Institute"/>
            <person name="Mock T."/>
            <person name="Otillar R.P."/>
            <person name="Strauss J."/>
            <person name="Dupont C."/>
            <person name="Frickenhaus S."/>
            <person name="Maumus F."/>
            <person name="Mcmullan M."/>
            <person name="Sanges R."/>
            <person name="Schmutz J."/>
            <person name="Toseland A."/>
            <person name="Valas R."/>
            <person name="Veluchamy A."/>
            <person name="Ward B.J."/>
            <person name="Allen A."/>
            <person name="Barry K."/>
            <person name="Falciatore A."/>
            <person name="Ferrante M."/>
            <person name="Fortunato A.E."/>
            <person name="Gloeckner G."/>
            <person name="Gruber A."/>
            <person name="Hipkin R."/>
            <person name="Janech M."/>
            <person name="Kroth P."/>
            <person name="Leese F."/>
            <person name="Lindquist E."/>
            <person name="Lyon B.R."/>
            <person name="Martin J."/>
            <person name="Mayer C."/>
            <person name="Parker M."/>
            <person name="Quesneville H."/>
            <person name="Raymond J."/>
            <person name="Uhlig C."/>
            <person name="Valentin K.U."/>
            <person name="Worden A.Z."/>
            <person name="Armbrust E.V."/>
            <person name="Bowler C."/>
            <person name="Green B."/>
            <person name="Moulton V."/>
            <person name="Van Oosterhout C."/>
            <person name="Grigoriev I."/>
        </authorList>
    </citation>
    <scope>NUCLEOTIDE SEQUENCE [LARGE SCALE GENOMIC DNA]</scope>
    <source>
        <strain evidence="4 5">CCMP1102</strain>
    </source>
</reference>
<dbReference type="InterPro" id="IPR021884">
    <property type="entry name" value="Ice-bd_prot"/>
</dbReference>
<accession>A0A1E7EZT4</accession>
<evidence type="ECO:0000313" key="4">
    <source>
        <dbReference type="EMBL" id="OEU11053.1"/>
    </source>
</evidence>
<evidence type="ECO:0000313" key="5">
    <source>
        <dbReference type="Proteomes" id="UP000095751"/>
    </source>
</evidence>
<comment type="similarity">
    <text evidence="1">Belongs to the ice-binding protein family.</text>
</comment>
<dbReference type="InParanoid" id="A0A1E7EZT4"/>
<dbReference type="Pfam" id="PF11999">
    <property type="entry name" value="Ice_binding"/>
    <property type="match status" value="1"/>
</dbReference>
<evidence type="ECO:0000256" key="2">
    <source>
        <dbReference type="ARBA" id="ARBA00022729"/>
    </source>
</evidence>
<evidence type="ECO:0008006" key="6">
    <source>
        <dbReference type="Google" id="ProtNLM"/>
    </source>
</evidence>
<feature type="compositionally biased region" description="Low complexity" evidence="3">
    <location>
        <begin position="264"/>
        <end position="274"/>
    </location>
</feature>
<evidence type="ECO:0000256" key="3">
    <source>
        <dbReference type="SAM" id="MobiDB-lite"/>
    </source>
</evidence>
<gene>
    <name evidence="4" type="ORF">FRACYDRAFT_246157</name>
</gene>
<name>A0A1E7EZT4_9STRA</name>